<reference evidence="1" key="1">
    <citation type="submission" date="2019-11" db="EMBL/GenBank/DDBJ databases">
        <title>Nori genome reveals adaptations in red seaweeds to the harsh intertidal environment.</title>
        <authorList>
            <person name="Wang D."/>
            <person name="Mao Y."/>
        </authorList>
    </citation>
    <scope>NUCLEOTIDE SEQUENCE</scope>
    <source>
        <tissue evidence="1">Gametophyte</tissue>
    </source>
</reference>
<comment type="caution">
    <text evidence="1">The sequence shown here is derived from an EMBL/GenBank/DDBJ whole genome shotgun (WGS) entry which is preliminary data.</text>
</comment>
<protein>
    <submittedName>
        <fullName evidence="1">Uncharacterized protein</fullName>
    </submittedName>
</protein>
<keyword evidence="2" id="KW-1185">Reference proteome</keyword>
<evidence type="ECO:0000313" key="2">
    <source>
        <dbReference type="Proteomes" id="UP000798662"/>
    </source>
</evidence>
<proteinExistence type="predicted"/>
<organism evidence="1 2">
    <name type="scientific">Pyropia yezoensis</name>
    <name type="common">Susabi-nori</name>
    <name type="synonym">Porphyra yezoensis</name>
    <dbReference type="NCBI Taxonomy" id="2788"/>
    <lineage>
        <taxon>Eukaryota</taxon>
        <taxon>Rhodophyta</taxon>
        <taxon>Bangiophyceae</taxon>
        <taxon>Bangiales</taxon>
        <taxon>Bangiaceae</taxon>
        <taxon>Pyropia</taxon>
    </lineage>
</organism>
<gene>
    <name evidence="1" type="ORF">I4F81_006130</name>
</gene>
<dbReference type="Proteomes" id="UP000798662">
    <property type="component" value="Chromosome 2"/>
</dbReference>
<accession>A0ACC3C0V4</accession>
<dbReference type="EMBL" id="CM020619">
    <property type="protein sequence ID" value="KAK1863576.1"/>
    <property type="molecule type" value="Genomic_DNA"/>
</dbReference>
<name>A0ACC3C0V4_PYRYE</name>
<evidence type="ECO:0000313" key="1">
    <source>
        <dbReference type="EMBL" id="KAK1863576.1"/>
    </source>
</evidence>
<sequence>MSSSFPVPLPMDWPTASALLSIPGAVTGGLGGKAALARKRVLVASLLAGGGTALVALRLRRQLRLMQREQAVLVAAALPPKVPTVAAAAAAAAAASAAAGEGAAAPSDGGHGAARVVGVTGGDGGEGADGKAVAAAAGGLVPRRRRAGVDHRFWDRLAAILRVCIPSAMSPEAGMVAVQAGLLLCRSLLSDRIVALEGACAEAVTATQWAKFVRVCTAFALTAVPTAVVNAGLKAMQVLISLSFRRRLTLHLHRAYLAHRAYYTASVLGGLEHADQRITDDVDKFCDAVSELFSYTFKPLFDVILFSRSLGRLIGYRGQAALYAYFLCTSSLLRRLSPPLATMTAQSAALSGDFRAAHSRLAARAEEVAFHDPPGGRAERQALDMRLTRLLRHSKLAAVQRFVQQCLDGYCVKYTASVIGLTIFAVPLYLTPESERPPQEVLAGRYVSAMRLMMNTSTSMGQLVLVYKRLHVLAGHVSRVSELLEQIRLLSRPRGQLAAFQRLQRATGAGDAPFRIIADDGSIVEPAVRGVVKGAAAVAAVDGAIVPVVSNGTPAVEDVLPPPRQVYGDHIALNRVTLWSPDGTALARELTFTVTPDQSVIVLGPNGCGKSTLLRLLAGLWPLQAGTLTLPSRDDVFFLSQRPYVVTGGSLRAQLQYPHLPGVVVGDTRTHPDARATRCLETVELGYLVERAGGLDGLLAWEEVLSGGEKQRLAVARLLYHGPRYAVVDEATSAISADGEVLVYRALRDAGVTLLSVAHRQAVIPFHEHSVVFDGAGGWALQSLTAAVSSKVGGEGAAEEGSSEDGVCTGEMNGGDA</sequence>